<dbReference type="InterPro" id="IPR024079">
    <property type="entry name" value="MetalloPept_cat_dom_sf"/>
</dbReference>
<dbReference type="PANTHER" id="PTHR37016">
    <property type="match status" value="1"/>
</dbReference>
<reference evidence="10 11" key="1">
    <citation type="submission" date="2024-05" db="EMBL/GenBank/DDBJ databases">
        <title>A draft genome resource for the thread blight pathogen Marasmius tenuissimus strain MS-2.</title>
        <authorList>
            <person name="Yulfo-Soto G.E."/>
            <person name="Baruah I.K."/>
            <person name="Amoako-Attah I."/>
            <person name="Bukari Y."/>
            <person name="Meinhardt L.W."/>
            <person name="Bailey B.A."/>
            <person name="Cohen S.P."/>
        </authorList>
    </citation>
    <scope>NUCLEOTIDE SEQUENCE [LARGE SCALE GENOMIC DNA]</scope>
    <source>
        <strain evidence="10 11">MS-2</strain>
    </source>
</reference>
<evidence type="ECO:0000256" key="2">
    <source>
        <dbReference type="ARBA" id="ARBA00010279"/>
    </source>
</evidence>
<dbReference type="Pfam" id="PF14521">
    <property type="entry name" value="Aspzincin_M35"/>
    <property type="match status" value="1"/>
</dbReference>
<evidence type="ECO:0000313" key="11">
    <source>
        <dbReference type="Proteomes" id="UP001437256"/>
    </source>
</evidence>
<evidence type="ECO:0000313" key="10">
    <source>
        <dbReference type="EMBL" id="KAL0062450.1"/>
    </source>
</evidence>
<feature type="chain" id="PRO_5046773702" description="Lysine-specific metallo-endopeptidase domain-containing protein" evidence="8">
    <location>
        <begin position="19"/>
        <end position="354"/>
    </location>
</feature>
<dbReference type="PANTHER" id="PTHR37016:SF3">
    <property type="entry name" value="NEUTRAL PROTEASE 2-RELATED"/>
    <property type="match status" value="1"/>
</dbReference>
<organism evidence="10 11">
    <name type="scientific">Marasmius tenuissimus</name>
    <dbReference type="NCBI Taxonomy" id="585030"/>
    <lineage>
        <taxon>Eukaryota</taxon>
        <taxon>Fungi</taxon>
        <taxon>Dikarya</taxon>
        <taxon>Basidiomycota</taxon>
        <taxon>Agaricomycotina</taxon>
        <taxon>Agaricomycetes</taxon>
        <taxon>Agaricomycetidae</taxon>
        <taxon>Agaricales</taxon>
        <taxon>Marasmiineae</taxon>
        <taxon>Marasmiaceae</taxon>
        <taxon>Marasmius</taxon>
    </lineage>
</organism>
<keyword evidence="7" id="KW-0482">Metalloprotease</keyword>
<keyword evidence="11" id="KW-1185">Reference proteome</keyword>
<dbReference type="InterPro" id="IPR029463">
    <property type="entry name" value="Lys_MEP"/>
</dbReference>
<keyword evidence="5" id="KW-0378">Hydrolase</keyword>
<feature type="domain" description="Lysine-specific metallo-endopeptidase" evidence="9">
    <location>
        <begin position="207"/>
        <end position="343"/>
    </location>
</feature>
<evidence type="ECO:0000256" key="7">
    <source>
        <dbReference type="ARBA" id="ARBA00023049"/>
    </source>
</evidence>
<evidence type="ECO:0000259" key="9">
    <source>
        <dbReference type="Pfam" id="PF14521"/>
    </source>
</evidence>
<keyword evidence="3" id="KW-0645">Protease</keyword>
<feature type="signal peptide" evidence="8">
    <location>
        <begin position="1"/>
        <end position="18"/>
    </location>
</feature>
<name>A0ABR2ZMG7_9AGAR</name>
<dbReference type="Gene3D" id="2.60.40.2970">
    <property type="match status" value="1"/>
</dbReference>
<evidence type="ECO:0000256" key="6">
    <source>
        <dbReference type="ARBA" id="ARBA00022833"/>
    </source>
</evidence>
<comment type="cofactor">
    <cofactor evidence="1">
        <name>Zn(2+)</name>
        <dbReference type="ChEBI" id="CHEBI:29105"/>
    </cofactor>
</comment>
<dbReference type="Proteomes" id="UP001437256">
    <property type="component" value="Unassembled WGS sequence"/>
</dbReference>
<dbReference type="InterPro" id="IPR050414">
    <property type="entry name" value="Fungal_M35_metalloproteases"/>
</dbReference>
<gene>
    <name evidence="10" type="ORF">AAF712_010662</name>
</gene>
<keyword evidence="6" id="KW-0862">Zinc</keyword>
<keyword evidence="4" id="KW-0479">Metal-binding</keyword>
<accession>A0ABR2ZMG7</accession>
<evidence type="ECO:0000256" key="3">
    <source>
        <dbReference type="ARBA" id="ARBA00022670"/>
    </source>
</evidence>
<evidence type="ECO:0000256" key="4">
    <source>
        <dbReference type="ARBA" id="ARBA00022723"/>
    </source>
</evidence>
<sequence>MFRTAALLSFATLALGLAANDLKVSVNAVSSSVNSIDDIVLTAVVSNPTDKDIKVIASDNILDDQPTGSFSVTKDDQQVAFTGARVIPDLSNDASWVTIPAGQSVAVNHTVSNLYAFEPHGVGKYTFTPTAVFQTSTPGELPLVLNVDPVSVEVKDDVSFRSLVAPTASLSTVSCGDAGRAQTLRDSLSYARSLAGGAASDIRSHPNSATWNKFFGGANHDTVWFRFDMIAGDLASSGTRKIACNSDPANICSRATAYTLLVYDGQGRITSSDIYTCEGFWGLPGTPDICKMNINDINNSKGGVILHELSHATANTGDIAYFCNTVGNLSANDKTNNADNYQCMALNIYRIYNC</sequence>
<dbReference type="SUPFAM" id="SSF55486">
    <property type="entry name" value="Metalloproteases ('zincins'), catalytic domain"/>
    <property type="match status" value="1"/>
</dbReference>
<evidence type="ECO:0000256" key="8">
    <source>
        <dbReference type="SAM" id="SignalP"/>
    </source>
</evidence>
<dbReference type="Gene3D" id="3.40.390.10">
    <property type="entry name" value="Collagenase (Catalytic Domain)"/>
    <property type="match status" value="1"/>
</dbReference>
<evidence type="ECO:0000256" key="5">
    <source>
        <dbReference type="ARBA" id="ARBA00022801"/>
    </source>
</evidence>
<evidence type="ECO:0000256" key="1">
    <source>
        <dbReference type="ARBA" id="ARBA00001947"/>
    </source>
</evidence>
<dbReference type="EMBL" id="JBBXMP010000104">
    <property type="protein sequence ID" value="KAL0062450.1"/>
    <property type="molecule type" value="Genomic_DNA"/>
</dbReference>
<proteinExistence type="inferred from homology"/>
<protein>
    <recommendedName>
        <fullName evidence="9">Lysine-specific metallo-endopeptidase domain-containing protein</fullName>
    </recommendedName>
</protein>
<comment type="caution">
    <text evidence="10">The sequence shown here is derived from an EMBL/GenBank/DDBJ whole genome shotgun (WGS) entry which is preliminary data.</text>
</comment>
<comment type="similarity">
    <text evidence="2">Belongs to the peptidase M35 family.</text>
</comment>
<keyword evidence="8" id="KW-0732">Signal</keyword>